<proteinExistence type="predicted"/>
<evidence type="ECO:0000313" key="2">
    <source>
        <dbReference type="Proteomes" id="UP000279833"/>
    </source>
</evidence>
<name>A0A183JC61_9TREM</name>
<sequence length="72" mass="8224">MGDKSTTSRMLKKWAFGTKPLLCNFLSTSISFPDKRPNFCIYFSGTSLARAMPKARIWTTECKADKVGWRKN</sequence>
<keyword evidence="2" id="KW-1185">Reference proteome</keyword>
<dbReference type="EMBL" id="UZAK01000155">
    <property type="protein sequence ID" value="VDO60508.1"/>
    <property type="molecule type" value="Genomic_DNA"/>
</dbReference>
<protein>
    <submittedName>
        <fullName evidence="1 3">Uncharacterized protein</fullName>
    </submittedName>
</protein>
<evidence type="ECO:0000313" key="1">
    <source>
        <dbReference type="EMBL" id="VDO60508.1"/>
    </source>
</evidence>
<organism evidence="3">
    <name type="scientific">Schistosoma curassoni</name>
    <dbReference type="NCBI Taxonomy" id="6186"/>
    <lineage>
        <taxon>Eukaryota</taxon>
        <taxon>Metazoa</taxon>
        <taxon>Spiralia</taxon>
        <taxon>Lophotrochozoa</taxon>
        <taxon>Platyhelminthes</taxon>
        <taxon>Trematoda</taxon>
        <taxon>Digenea</taxon>
        <taxon>Strigeidida</taxon>
        <taxon>Schistosomatoidea</taxon>
        <taxon>Schistosomatidae</taxon>
        <taxon>Schistosoma</taxon>
    </lineage>
</organism>
<dbReference type="AlphaFoldDB" id="A0A183JC61"/>
<reference evidence="3" key="1">
    <citation type="submission" date="2016-06" db="UniProtKB">
        <authorList>
            <consortium name="WormBaseParasite"/>
        </authorList>
    </citation>
    <scope>IDENTIFICATION</scope>
</reference>
<dbReference type="WBParaSite" id="SCUD_0000026701-mRNA-1">
    <property type="protein sequence ID" value="SCUD_0000026701-mRNA-1"/>
    <property type="gene ID" value="SCUD_0000026701"/>
</dbReference>
<gene>
    <name evidence="1" type="ORF">SCUD_LOCUS268</name>
</gene>
<evidence type="ECO:0000313" key="3">
    <source>
        <dbReference type="WBParaSite" id="SCUD_0000026701-mRNA-1"/>
    </source>
</evidence>
<reference evidence="1 2" key="2">
    <citation type="submission" date="2018-11" db="EMBL/GenBank/DDBJ databases">
        <authorList>
            <consortium name="Pathogen Informatics"/>
        </authorList>
    </citation>
    <scope>NUCLEOTIDE SEQUENCE [LARGE SCALE GENOMIC DNA]</scope>
    <source>
        <strain evidence="1">Dakar</strain>
        <strain evidence="2">Dakar, Senegal</strain>
    </source>
</reference>
<accession>A0A183JC61</accession>
<dbReference type="Proteomes" id="UP000279833">
    <property type="component" value="Unassembled WGS sequence"/>
</dbReference>